<keyword evidence="2" id="KW-1133">Transmembrane helix</keyword>
<dbReference type="InterPro" id="IPR003675">
    <property type="entry name" value="Rce1/LyrA-like_dom"/>
</dbReference>
<keyword evidence="4" id="KW-0378">Hydrolase</keyword>
<dbReference type="GO" id="GO:0004175">
    <property type="term" value="F:endopeptidase activity"/>
    <property type="evidence" value="ECO:0007669"/>
    <property type="project" value="UniProtKB-ARBA"/>
</dbReference>
<comment type="caution">
    <text evidence="4">The sequence shown here is derived from an EMBL/GenBank/DDBJ whole genome shotgun (WGS) entry which is preliminary data.</text>
</comment>
<reference evidence="4 5" key="1">
    <citation type="submission" date="2020-08" db="EMBL/GenBank/DDBJ databases">
        <title>Sequencing the genomes of 1000 actinobacteria strains.</title>
        <authorList>
            <person name="Klenk H.-P."/>
        </authorList>
    </citation>
    <scope>NUCLEOTIDE SEQUENCE [LARGE SCALE GENOMIC DNA]</scope>
    <source>
        <strain evidence="4 5">DSM 45886</strain>
    </source>
</reference>
<dbReference type="Proteomes" id="UP000578819">
    <property type="component" value="Unassembled WGS sequence"/>
</dbReference>
<dbReference type="EMBL" id="JACHJW010000001">
    <property type="protein sequence ID" value="MBB4960959.1"/>
    <property type="molecule type" value="Genomic_DNA"/>
</dbReference>
<name>A0A7W7SU50_9ACTN</name>
<dbReference type="RefSeq" id="WP_184536648.1">
    <property type="nucleotide sequence ID" value="NZ_JACHJW010000001.1"/>
</dbReference>
<dbReference type="Pfam" id="PF02517">
    <property type="entry name" value="Rce1-like"/>
    <property type="match status" value="1"/>
</dbReference>
<feature type="domain" description="CAAX prenyl protease 2/Lysostaphin resistance protein A-like" evidence="3">
    <location>
        <begin position="137"/>
        <end position="223"/>
    </location>
</feature>
<feature type="region of interest" description="Disordered" evidence="1">
    <location>
        <begin position="239"/>
        <end position="281"/>
    </location>
</feature>
<dbReference type="GO" id="GO:0080120">
    <property type="term" value="P:CAAX-box protein maturation"/>
    <property type="evidence" value="ECO:0007669"/>
    <property type="project" value="UniProtKB-ARBA"/>
</dbReference>
<feature type="transmembrane region" description="Helical" evidence="2">
    <location>
        <begin position="88"/>
        <end position="107"/>
    </location>
</feature>
<feature type="transmembrane region" description="Helical" evidence="2">
    <location>
        <begin position="166"/>
        <end position="185"/>
    </location>
</feature>
<sequence>MNGAPELTTHILIAALLTIILAGTGLGMKHRHRFSRQLTDDPGQRPRFYRDSIVGAWVLAAFVPLIAFESADLSIADLGWAWPSGDGLDYLLAAYMLVMTLVGGLRARHRMRRGEMIPARARIAVIVPRTPHERRLAVALAVTAGITEEAVYRGLLIAAGTQIYDLPLPLVAMASLALFVAAHAYQGRKGMVGIAALGALFTIIYLVSGSLLLAIMVHVWQDLVALLLIPAHVGVPETTNGADTQPAAKTTGQAQDEPAATTDGEPPQPAPRLVVRSAVPD</sequence>
<gene>
    <name evidence="4" type="ORF">FHR38_004692</name>
</gene>
<evidence type="ECO:0000256" key="1">
    <source>
        <dbReference type="SAM" id="MobiDB-lite"/>
    </source>
</evidence>
<feature type="transmembrane region" description="Helical" evidence="2">
    <location>
        <begin position="136"/>
        <end position="160"/>
    </location>
</feature>
<feature type="transmembrane region" description="Helical" evidence="2">
    <location>
        <begin position="7"/>
        <end position="27"/>
    </location>
</feature>
<keyword evidence="5" id="KW-1185">Reference proteome</keyword>
<protein>
    <submittedName>
        <fullName evidence="4">Membrane protease YdiL (CAAX protease family)</fullName>
    </submittedName>
</protein>
<evidence type="ECO:0000313" key="4">
    <source>
        <dbReference type="EMBL" id="MBB4960959.1"/>
    </source>
</evidence>
<keyword evidence="4" id="KW-0645">Protease</keyword>
<evidence type="ECO:0000259" key="3">
    <source>
        <dbReference type="Pfam" id="PF02517"/>
    </source>
</evidence>
<proteinExistence type="predicted"/>
<evidence type="ECO:0000313" key="5">
    <source>
        <dbReference type="Proteomes" id="UP000578819"/>
    </source>
</evidence>
<feature type="transmembrane region" description="Helical" evidence="2">
    <location>
        <begin position="48"/>
        <end position="68"/>
    </location>
</feature>
<feature type="compositionally biased region" description="Polar residues" evidence="1">
    <location>
        <begin position="239"/>
        <end position="254"/>
    </location>
</feature>
<organism evidence="4 5">
    <name type="scientific">Micromonospora polyrhachis</name>
    <dbReference type="NCBI Taxonomy" id="1282883"/>
    <lineage>
        <taxon>Bacteria</taxon>
        <taxon>Bacillati</taxon>
        <taxon>Actinomycetota</taxon>
        <taxon>Actinomycetes</taxon>
        <taxon>Micromonosporales</taxon>
        <taxon>Micromonosporaceae</taxon>
        <taxon>Micromonospora</taxon>
    </lineage>
</organism>
<accession>A0A7W7SU50</accession>
<dbReference type="AlphaFoldDB" id="A0A7W7SU50"/>
<keyword evidence="2" id="KW-0472">Membrane</keyword>
<dbReference type="GO" id="GO:0006508">
    <property type="term" value="P:proteolysis"/>
    <property type="evidence" value="ECO:0007669"/>
    <property type="project" value="UniProtKB-KW"/>
</dbReference>
<evidence type="ECO:0000256" key="2">
    <source>
        <dbReference type="SAM" id="Phobius"/>
    </source>
</evidence>
<feature type="transmembrane region" description="Helical" evidence="2">
    <location>
        <begin position="192"/>
        <end position="220"/>
    </location>
</feature>
<keyword evidence="2" id="KW-0812">Transmembrane</keyword>